<gene>
    <name evidence="1" type="ORF">HGG79_18710</name>
</gene>
<sequence>MIGVGKYKLNSCIKEYYNDIKKYSIEKDMLLIGEFIIRYNINNKLYLFFNINNGKLFKISILNNDIGQMENGICIGMHINEVLRIEPQLTYDDFEEIYSMKGVAIETNPCNDTVECITIYIEYNEDLQDECEKFEKGEW</sequence>
<dbReference type="Proteomes" id="UP000563151">
    <property type="component" value="Unassembled WGS sequence"/>
</dbReference>
<proteinExistence type="predicted"/>
<reference evidence="1 2" key="1">
    <citation type="submission" date="2020-04" db="EMBL/GenBank/DDBJ databases">
        <title>Genomic insights into acetone-butanol-ethanol (ABE) fermentation by sequencing solventogenic clostridia strains.</title>
        <authorList>
            <person name="Brown S."/>
        </authorList>
    </citation>
    <scope>NUCLEOTIDE SEQUENCE [LARGE SCALE GENOMIC DNA]</scope>
    <source>
        <strain evidence="1 2">DJ011</strain>
    </source>
</reference>
<accession>A0A923EE59</accession>
<dbReference type="AlphaFoldDB" id="A0A923EE59"/>
<comment type="caution">
    <text evidence="1">The sequence shown here is derived from an EMBL/GenBank/DDBJ whole genome shotgun (WGS) entry which is preliminary data.</text>
</comment>
<evidence type="ECO:0000313" key="2">
    <source>
        <dbReference type="Proteomes" id="UP000563151"/>
    </source>
</evidence>
<protein>
    <submittedName>
        <fullName evidence="1">Uncharacterized protein</fullName>
    </submittedName>
</protein>
<organism evidence="1 2">
    <name type="scientific">Clostridium tetanomorphum</name>
    <dbReference type="NCBI Taxonomy" id="1553"/>
    <lineage>
        <taxon>Bacteria</taxon>
        <taxon>Bacillati</taxon>
        <taxon>Bacillota</taxon>
        <taxon>Clostridia</taxon>
        <taxon>Eubacteriales</taxon>
        <taxon>Clostridiaceae</taxon>
        <taxon>Clostridium</taxon>
    </lineage>
</organism>
<keyword evidence="2" id="KW-1185">Reference proteome</keyword>
<dbReference type="EMBL" id="JAAZWO010000035">
    <property type="protein sequence ID" value="MBC2399779.1"/>
    <property type="molecule type" value="Genomic_DNA"/>
</dbReference>
<name>A0A923EE59_CLOTT</name>
<evidence type="ECO:0000313" key="1">
    <source>
        <dbReference type="EMBL" id="MBC2399779.1"/>
    </source>
</evidence>